<keyword evidence="5" id="KW-0449">Lipoprotein</keyword>
<evidence type="ECO:0000256" key="7">
    <source>
        <dbReference type="ARBA" id="ARBA00029483"/>
    </source>
</evidence>
<dbReference type="Proteomes" id="UP000464658">
    <property type="component" value="Chromosome"/>
</dbReference>
<protein>
    <recommendedName>
        <fullName evidence="8">ComX pheromone</fullName>
    </recommendedName>
    <alternativeName>
        <fullName evidence="9">Competence pheromone</fullName>
    </alternativeName>
</protein>
<evidence type="ECO:0000313" key="11">
    <source>
        <dbReference type="Proteomes" id="UP000464658"/>
    </source>
</evidence>
<comment type="subunit">
    <text evidence="7">Interacts directly with the sensor histidine kinase ComP and stimulates its activity.</text>
</comment>
<evidence type="ECO:0000256" key="8">
    <source>
        <dbReference type="ARBA" id="ARBA00029545"/>
    </source>
</evidence>
<accession>A0A5S9MEP9</accession>
<dbReference type="Pfam" id="PF05952">
    <property type="entry name" value="ComX"/>
    <property type="match status" value="1"/>
</dbReference>
<reference evidence="10 11" key="1">
    <citation type="submission" date="2019-12" db="EMBL/GenBank/DDBJ databases">
        <title>Full genome sequence of a Bacillus safensis strain isolated from commercially available natto in Indonesia.</title>
        <authorList>
            <person name="Yoshida M."/>
            <person name="Uomi M."/>
            <person name="Waturangi D."/>
            <person name="Ekaputri J.J."/>
            <person name="Setiamarga D.H.E."/>
        </authorList>
    </citation>
    <scope>NUCLEOTIDE SEQUENCE [LARGE SCALE GENOMIC DNA]</scope>
    <source>
        <strain evidence="10 11">IDN1</strain>
    </source>
</reference>
<keyword evidence="3" id="KW-0588">Pheromone</keyword>
<name>A0A5S9MEP9_BACIA</name>
<sequence>MNIQNVIAYLVKNPGVVNELDLGNASLIHTDEQTMQAIIQGIKKGKCLQIIYGTINDTIHLKMI</sequence>
<evidence type="ECO:0000256" key="3">
    <source>
        <dbReference type="ARBA" id="ARBA00023044"/>
    </source>
</evidence>
<dbReference type="EMBL" id="AP021906">
    <property type="protein sequence ID" value="BBP91990.1"/>
    <property type="molecule type" value="Genomic_DNA"/>
</dbReference>
<evidence type="ECO:0000256" key="6">
    <source>
        <dbReference type="ARBA" id="ARBA00023289"/>
    </source>
</evidence>
<proteinExistence type="predicted"/>
<dbReference type="GO" id="GO:0005186">
    <property type="term" value="F:pheromone activity"/>
    <property type="evidence" value="ECO:0007669"/>
    <property type="project" value="UniProtKB-KW"/>
</dbReference>
<organism evidence="10 11">
    <name type="scientific">Bacillus safensis</name>
    <dbReference type="NCBI Taxonomy" id="561879"/>
    <lineage>
        <taxon>Bacteria</taxon>
        <taxon>Bacillati</taxon>
        <taxon>Bacillota</taxon>
        <taxon>Bacilli</taxon>
        <taxon>Bacillales</taxon>
        <taxon>Bacillaceae</taxon>
        <taxon>Bacillus</taxon>
    </lineage>
</organism>
<comment type="subcellular location">
    <subcellularLocation>
        <location evidence="1">Secreted</location>
    </subcellularLocation>
</comment>
<keyword evidence="2" id="KW-0964">Secreted</keyword>
<evidence type="ECO:0000256" key="1">
    <source>
        <dbReference type="ARBA" id="ARBA00004613"/>
    </source>
</evidence>
<keyword evidence="4" id="KW-0178">Competence</keyword>
<dbReference type="GO" id="GO:0005576">
    <property type="term" value="C:extracellular region"/>
    <property type="evidence" value="ECO:0007669"/>
    <property type="project" value="UniProtKB-SubCell"/>
</dbReference>
<dbReference type="AlphaFoldDB" id="A0A5S9MEP9"/>
<evidence type="ECO:0000256" key="9">
    <source>
        <dbReference type="ARBA" id="ARBA00030321"/>
    </source>
</evidence>
<keyword evidence="6" id="KW-0636">Prenylation</keyword>
<evidence type="ECO:0000313" key="10">
    <source>
        <dbReference type="EMBL" id="BBP91990.1"/>
    </source>
</evidence>
<dbReference type="GO" id="GO:0030420">
    <property type="term" value="P:establishment of competence for transformation"/>
    <property type="evidence" value="ECO:0007669"/>
    <property type="project" value="UniProtKB-KW"/>
</dbReference>
<evidence type="ECO:0000256" key="4">
    <source>
        <dbReference type="ARBA" id="ARBA00023287"/>
    </source>
</evidence>
<dbReference type="InterPro" id="IPR009233">
    <property type="entry name" value="Competence_ComX_Bacillus"/>
</dbReference>
<gene>
    <name evidence="10" type="ORF">BsIDN1_56080</name>
</gene>
<evidence type="ECO:0000256" key="2">
    <source>
        <dbReference type="ARBA" id="ARBA00022525"/>
    </source>
</evidence>
<evidence type="ECO:0000256" key="5">
    <source>
        <dbReference type="ARBA" id="ARBA00023288"/>
    </source>
</evidence>